<evidence type="ECO:0000259" key="1">
    <source>
        <dbReference type="PROSITE" id="PS50075"/>
    </source>
</evidence>
<dbReference type="Proteomes" id="UP000001732">
    <property type="component" value="Chromosome"/>
</dbReference>
<name>B5Y775_COPPD</name>
<dbReference type="OrthoDB" id="9804551at2"/>
<dbReference type="RefSeq" id="WP_012543757.1">
    <property type="nucleotide sequence ID" value="NC_011295.1"/>
</dbReference>
<dbReference type="HOGENOM" id="CLU_108696_5_3_9"/>
<dbReference type="KEGG" id="cpo:COPRO5265_0254"/>
<dbReference type="STRING" id="309798.COPRO5265_0254"/>
<gene>
    <name evidence="2" type="ordered locus">COPRO5265_0254</name>
</gene>
<dbReference type="SUPFAM" id="SSF47336">
    <property type="entry name" value="ACP-like"/>
    <property type="match status" value="1"/>
</dbReference>
<proteinExistence type="predicted"/>
<protein>
    <submittedName>
        <fullName evidence="2">Acyl carrier protein (ACP)</fullName>
    </submittedName>
</protein>
<organism evidence="2 3">
    <name type="scientific">Coprothermobacter proteolyticus (strain ATCC 35245 / DSM 5265 / OCM 4 / BT)</name>
    <dbReference type="NCBI Taxonomy" id="309798"/>
    <lineage>
        <taxon>Bacteria</taxon>
        <taxon>Pseudomonadati</taxon>
        <taxon>Coprothermobacterota</taxon>
        <taxon>Coprothermobacteria</taxon>
        <taxon>Coprothermobacterales</taxon>
        <taxon>Coprothermobacteraceae</taxon>
        <taxon>Coprothermobacter</taxon>
    </lineage>
</organism>
<accession>B5Y775</accession>
<dbReference type="InterPro" id="IPR009081">
    <property type="entry name" value="PP-bd_ACP"/>
</dbReference>
<evidence type="ECO:0000313" key="2">
    <source>
        <dbReference type="EMBL" id="ACI17105.1"/>
    </source>
</evidence>
<dbReference type="eggNOG" id="COG0236">
    <property type="taxonomic scope" value="Bacteria"/>
</dbReference>
<sequence length="71" mass="7720">MMEMVKSLLEENGYPTEGLTEETSFESLGVDSLGLVDLTLSLEQKGYTIPEEKLSEIKTVGDLLRVLGGNA</sequence>
<dbReference type="Pfam" id="PF00550">
    <property type="entry name" value="PP-binding"/>
    <property type="match status" value="1"/>
</dbReference>
<keyword evidence="3" id="KW-1185">Reference proteome</keyword>
<reference evidence="3" key="1">
    <citation type="submission" date="2008-08" db="EMBL/GenBank/DDBJ databases">
        <title>The complete genome sequence of Coprothermobacter proteolyticus strain ATCC 5245 / DSM 5265 / BT.</title>
        <authorList>
            <person name="Dodson R.J."/>
            <person name="Durkin A.S."/>
            <person name="Wu M."/>
            <person name="Eisen J."/>
            <person name="Sutton G."/>
        </authorList>
    </citation>
    <scope>NUCLEOTIDE SEQUENCE [LARGE SCALE GENOMIC DNA]</scope>
    <source>
        <strain evidence="3">ATCC 35245 / DSM 5265 / OCM 4 / BT</strain>
    </source>
</reference>
<dbReference type="InterPro" id="IPR036736">
    <property type="entry name" value="ACP-like_sf"/>
</dbReference>
<dbReference type="AlphaFoldDB" id="B5Y775"/>
<dbReference type="PROSITE" id="PS50075">
    <property type="entry name" value="CARRIER"/>
    <property type="match status" value="1"/>
</dbReference>
<feature type="domain" description="Carrier" evidence="1">
    <location>
        <begin position="1"/>
        <end position="71"/>
    </location>
</feature>
<reference evidence="2 3" key="2">
    <citation type="journal article" date="2014" name="Genome Announc.">
        <title>Complete Genome Sequence of Coprothermobacter proteolyticus DSM 5265.</title>
        <authorList>
            <person name="Alexiev A."/>
            <person name="Coil D.A."/>
            <person name="Badger J.H."/>
            <person name="Enticknap J."/>
            <person name="Ward N."/>
            <person name="Robb F.T."/>
            <person name="Eisen J.A."/>
        </authorList>
    </citation>
    <scope>NUCLEOTIDE SEQUENCE [LARGE SCALE GENOMIC DNA]</scope>
    <source>
        <strain evidence="3">ATCC 35245 / DSM 5265 / OCM 4 / BT</strain>
    </source>
</reference>
<dbReference type="Gene3D" id="1.10.1200.10">
    <property type="entry name" value="ACP-like"/>
    <property type="match status" value="1"/>
</dbReference>
<dbReference type="EMBL" id="CP001145">
    <property type="protein sequence ID" value="ACI17105.1"/>
    <property type="molecule type" value="Genomic_DNA"/>
</dbReference>
<evidence type="ECO:0000313" key="3">
    <source>
        <dbReference type="Proteomes" id="UP000001732"/>
    </source>
</evidence>